<dbReference type="InterPro" id="IPR002525">
    <property type="entry name" value="Transp_IS110-like_N"/>
</dbReference>
<dbReference type="PANTHER" id="PTHR33055:SF3">
    <property type="entry name" value="PUTATIVE TRANSPOSASE FOR IS117-RELATED"/>
    <property type="match status" value="1"/>
</dbReference>
<dbReference type="EMBL" id="JAOAMV010000024">
    <property type="protein sequence ID" value="MCT2560247.1"/>
    <property type="molecule type" value="Genomic_DNA"/>
</dbReference>
<evidence type="ECO:0000259" key="2">
    <source>
        <dbReference type="Pfam" id="PF02371"/>
    </source>
</evidence>
<accession>A0A9X2W363</accession>
<protein>
    <submittedName>
        <fullName evidence="3">IS110 family transposase</fullName>
    </submittedName>
</protein>
<dbReference type="Pfam" id="PF02371">
    <property type="entry name" value="Transposase_20"/>
    <property type="match status" value="1"/>
</dbReference>
<name>A0A9X2W363_9SPHN</name>
<sequence>MEVQVIGLDIAKSVFQLHGLDVDGETVLQKRLTRARLLPFFEKLPPCLIGIEACGSAHFWARELTKLGHDVKLMPAQYVKPYVKRQKNDMADAEAIAEAVTRPNMRFVPAKAPDEQSAMMLHKVRMMLNRQLVMLTNAIRAHMAEFGVVAPVGRGGVDRLLAIIEDDDDYHLPAEARLCLGMLANQLRLVKAQILENDRRVLASARSTELGRRLMEVPGIGPLVASALVACVPDPSIFRCGRNMAAWLGLVPRQYSSGGKARMGSVTKAGNRYLRQMLFAGAMAVIRRAMQGTRRTWLTRLLERRKPKVAAMALANKNARIAWALMTSGARYREPLDITA</sequence>
<dbReference type="GO" id="GO:0003677">
    <property type="term" value="F:DNA binding"/>
    <property type="evidence" value="ECO:0007669"/>
    <property type="project" value="InterPro"/>
</dbReference>
<dbReference type="GO" id="GO:0004803">
    <property type="term" value="F:transposase activity"/>
    <property type="evidence" value="ECO:0007669"/>
    <property type="project" value="InterPro"/>
</dbReference>
<comment type="caution">
    <text evidence="3">The sequence shown here is derived from an EMBL/GenBank/DDBJ whole genome shotgun (WGS) entry which is preliminary data.</text>
</comment>
<dbReference type="Proteomes" id="UP001142648">
    <property type="component" value="Unassembled WGS sequence"/>
</dbReference>
<dbReference type="InterPro" id="IPR003346">
    <property type="entry name" value="Transposase_20"/>
</dbReference>
<feature type="domain" description="Transposase IS116/IS110/IS902 C-terminal" evidence="2">
    <location>
        <begin position="212"/>
        <end position="289"/>
    </location>
</feature>
<feature type="domain" description="Transposase IS110-like N-terminal" evidence="1">
    <location>
        <begin position="6"/>
        <end position="145"/>
    </location>
</feature>
<organism evidence="3 4">
    <name type="scientific">Tsuneonella litorea</name>
    <dbReference type="NCBI Taxonomy" id="2976475"/>
    <lineage>
        <taxon>Bacteria</taxon>
        <taxon>Pseudomonadati</taxon>
        <taxon>Pseudomonadota</taxon>
        <taxon>Alphaproteobacteria</taxon>
        <taxon>Sphingomonadales</taxon>
        <taxon>Erythrobacteraceae</taxon>
        <taxon>Tsuneonella</taxon>
    </lineage>
</organism>
<dbReference type="InterPro" id="IPR047650">
    <property type="entry name" value="Transpos_IS110"/>
</dbReference>
<dbReference type="Pfam" id="PF01548">
    <property type="entry name" value="DEDD_Tnp_IS110"/>
    <property type="match status" value="1"/>
</dbReference>
<evidence type="ECO:0000313" key="4">
    <source>
        <dbReference type="Proteomes" id="UP001142648"/>
    </source>
</evidence>
<dbReference type="PANTHER" id="PTHR33055">
    <property type="entry name" value="TRANSPOSASE FOR INSERTION SEQUENCE ELEMENT IS1111A"/>
    <property type="match status" value="1"/>
</dbReference>
<gene>
    <name evidence="3" type="ORF">N0B51_14790</name>
</gene>
<dbReference type="AlphaFoldDB" id="A0A9X2W363"/>
<evidence type="ECO:0000259" key="1">
    <source>
        <dbReference type="Pfam" id="PF01548"/>
    </source>
</evidence>
<dbReference type="RefSeq" id="WP_259963367.1">
    <property type="nucleotide sequence ID" value="NZ_JAOAMV010000024.1"/>
</dbReference>
<evidence type="ECO:0000313" key="3">
    <source>
        <dbReference type="EMBL" id="MCT2560247.1"/>
    </source>
</evidence>
<keyword evidence="4" id="KW-1185">Reference proteome</keyword>
<reference evidence="3" key="1">
    <citation type="submission" date="2022-09" db="EMBL/GenBank/DDBJ databases">
        <title>The genome sequence of Tsuneonella sp. YG55.</title>
        <authorList>
            <person name="Liu Y."/>
        </authorList>
    </citation>
    <scope>NUCLEOTIDE SEQUENCE</scope>
    <source>
        <strain evidence="3">YG55</strain>
    </source>
</reference>
<proteinExistence type="predicted"/>
<dbReference type="GO" id="GO:0006313">
    <property type="term" value="P:DNA transposition"/>
    <property type="evidence" value="ECO:0007669"/>
    <property type="project" value="InterPro"/>
</dbReference>
<dbReference type="NCBIfam" id="NF033542">
    <property type="entry name" value="transpos_IS110"/>
    <property type="match status" value="1"/>
</dbReference>